<dbReference type="EMBL" id="CP121308">
    <property type="protein sequence ID" value="WFP92538.1"/>
    <property type="molecule type" value="Genomic_DNA"/>
</dbReference>
<evidence type="ECO:0008006" key="3">
    <source>
        <dbReference type="Google" id="ProtNLM"/>
    </source>
</evidence>
<sequence length="51" mass="5752">MKSLKEPDATAEITIALRGRDAWRMVRFLMKGKKRGEAIDTLKTAVFGTIE</sequence>
<protein>
    <recommendedName>
        <fullName evidence="3">Transposase</fullName>
    </recommendedName>
</protein>
<proteinExistence type="predicted"/>
<dbReference type="GeneID" id="42983311"/>
<name>A0ABY8HK80_ENSAD</name>
<reference evidence="1 2" key="1">
    <citation type="submission" date="2023-03" db="EMBL/GenBank/DDBJ databases">
        <title>Comparative genome and transcriptome analysis combination mining strategies for increasing vitamin B12 production of Ensifer adhaerens strain.</title>
        <authorList>
            <person name="Yongheng L."/>
        </authorList>
    </citation>
    <scope>NUCLEOTIDE SEQUENCE [LARGE SCALE GENOMIC DNA]</scope>
    <source>
        <strain evidence="1 2">Casida A-T305</strain>
    </source>
</reference>
<gene>
    <name evidence="1" type="ORF">P4B07_09320</name>
</gene>
<dbReference type="RefSeq" id="WP_156552968.1">
    <property type="nucleotide sequence ID" value="NZ_CP015880.1"/>
</dbReference>
<organism evidence="1 2">
    <name type="scientific">Ensifer adhaerens</name>
    <name type="common">Sinorhizobium morelense</name>
    <dbReference type="NCBI Taxonomy" id="106592"/>
    <lineage>
        <taxon>Bacteria</taxon>
        <taxon>Pseudomonadati</taxon>
        <taxon>Pseudomonadota</taxon>
        <taxon>Alphaproteobacteria</taxon>
        <taxon>Hyphomicrobiales</taxon>
        <taxon>Rhizobiaceae</taxon>
        <taxon>Sinorhizobium/Ensifer group</taxon>
        <taxon>Ensifer</taxon>
    </lineage>
</organism>
<dbReference type="Proteomes" id="UP001214094">
    <property type="component" value="Chromosome"/>
</dbReference>
<evidence type="ECO:0000313" key="2">
    <source>
        <dbReference type="Proteomes" id="UP001214094"/>
    </source>
</evidence>
<accession>A0ABY8HK80</accession>
<evidence type="ECO:0000313" key="1">
    <source>
        <dbReference type="EMBL" id="WFP92538.1"/>
    </source>
</evidence>
<keyword evidence="2" id="KW-1185">Reference proteome</keyword>